<sequence length="148" mass="16620">MSKVGGRSGKGRSPRTVALMLTVLVKCLSEAVAECIIATNPARHVRKPTRTHTEMQTWRAPEMRRFLERVADEPLVGAWHLSALGLRRGEVLGLRWRDIDFEAGVIQVRQARVQAGREIVTNEPKIARGRRTILMHPALAAALKETRR</sequence>
<dbReference type="GO" id="GO:0003677">
    <property type="term" value="F:DNA binding"/>
    <property type="evidence" value="ECO:0007669"/>
    <property type="project" value="UniProtKB-KW"/>
</dbReference>
<organism evidence="4 5">
    <name type="scientific">Agromyces badenianii</name>
    <dbReference type="NCBI Taxonomy" id="2080742"/>
    <lineage>
        <taxon>Bacteria</taxon>
        <taxon>Bacillati</taxon>
        <taxon>Actinomycetota</taxon>
        <taxon>Actinomycetes</taxon>
        <taxon>Micrococcales</taxon>
        <taxon>Microbacteriaceae</taxon>
        <taxon>Agromyces</taxon>
    </lineage>
</organism>
<evidence type="ECO:0000313" key="5">
    <source>
        <dbReference type="Proteomes" id="UP000244729"/>
    </source>
</evidence>
<dbReference type="InterPro" id="IPR010998">
    <property type="entry name" value="Integrase_recombinase_N"/>
</dbReference>
<dbReference type="GO" id="GO:0006310">
    <property type="term" value="P:DNA recombination"/>
    <property type="evidence" value="ECO:0007669"/>
    <property type="project" value="UniProtKB-KW"/>
</dbReference>
<accession>A0A2S0WVN9</accession>
<evidence type="ECO:0000259" key="3">
    <source>
        <dbReference type="PROSITE" id="PS51898"/>
    </source>
</evidence>
<dbReference type="InterPro" id="IPR011010">
    <property type="entry name" value="DNA_brk_join_enz"/>
</dbReference>
<keyword evidence="1" id="KW-0238">DNA-binding</keyword>
<dbReference type="AlphaFoldDB" id="A0A2S0WVN9"/>
<dbReference type="KEGG" id="agm:DCE93_06810"/>
<name>A0A2S0WVN9_9MICO</name>
<reference evidence="4 5" key="1">
    <citation type="submission" date="2018-04" db="EMBL/GenBank/DDBJ databases">
        <authorList>
            <person name="Li J."/>
        </authorList>
    </citation>
    <scope>NUCLEOTIDE SEQUENCE [LARGE SCALE GENOMIC DNA]</scope>
    <source>
        <strain evidence="5">30A</strain>
    </source>
</reference>
<protein>
    <recommendedName>
        <fullName evidence="3">Tyr recombinase domain-containing protein</fullName>
    </recommendedName>
</protein>
<dbReference type="InterPro" id="IPR002104">
    <property type="entry name" value="Integrase_catalytic"/>
</dbReference>
<dbReference type="Gene3D" id="1.10.443.10">
    <property type="entry name" value="Intergrase catalytic core"/>
    <property type="match status" value="1"/>
</dbReference>
<dbReference type="InterPro" id="IPR013762">
    <property type="entry name" value="Integrase-like_cat_sf"/>
</dbReference>
<dbReference type="Proteomes" id="UP000244729">
    <property type="component" value="Chromosome"/>
</dbReference>
<dbReference type="Gene3D" id="1.10.150.130">
    <property type="match status" value="1"/>
</dbReference>
<dbReference type="GO" id="GO:0015074">
    <property type="term" value="P:DNA integration"/>
    <property type="evidence" value="ECO:0007669"/>
    <property type="project" value="InterPro"/>
</dbReference>
<keyword evidence="5" id="KW-1185">Reference proteome</keyword>
<dbReference type="EMBL" id="CP028913">
    <property type="protein sequence ID" value="AWB95403.1"/>
    <property type="molecule type" value="Genomic_DNA"/>
</dbReference>
<evidence type="ECO:0000313" key="4">
    <source>
        <dbReference type="EMBL" id="AWB95403.1"/>
    </source>
</evidence>
<evidence type="ECO:0000256" key="2">
    <source>
        <dbReference type="ARBA" id="ARBA00023172"/>
    </source>
</evidence>
<keyword evidence="2" id="KW-0233">DNA recombination</keyword>
<evidence type="ECO:0000256" key="1">
    <source>
        <dbReference type="ARBA" id="ARBA00023125"/>
    </source>
</evidence>
<dbReference type="PROSITE" id="PS51898">
    <property type="entry name" value="TYR_RECOMBINASE"/>
    <property type="match status" value="1"/>
</dbReference>
<dbReference type="SUPFAM" id="SSF56349">
    <property type="entry name" value="DNA breaking-rejoining enzymes"/>
    <property type="match status" value="1"/>
</dbReference>
<gene>
    <name evidence="4" type="ORF">DCE93_06810</name>
</gene>
<proteinExistence type="predicted"/>
<feature type="domain" description="Tyr recombinase" evidence="3">
    <location>
        <begin position="53"/>
        <end position="148"/>
    </location>
</feature>